<organism evidence="3 4">
    <name type="scientific">Parasporobacterium paucivorans DSM 15970</name>
    <dbReference type="NCBI Taxonomy" id="1122934"/>
    <lineage>
        <taxon>Bacteria</taxon>
        <taxon>Bacillati</taxon>
        <taxon>Bacillota</taxon>
        <taxon>Clostridia</taxon>
        <taxon>Lachnospirales</taxon>
        <taxon>Lachnospiraceae</taxon>
        <taxon>Parasporobacterium</taxon>
    </lineage>
</organism>
<dbReference type="Gene3D" id="1.20.1050.140">
    <property type="match status" value="1"/>
</dbReference>
<reference evidence="3 4" key="1">
    <citation type="submission" date="2016-11" db="EMBL/GenBank/DDBJ databases">
        <authorList>
            <person name="Jaros S."/>
            <person name="Januszkiewicz K."/>
            <person name="Wedrychowicz H."/>
        </authorList>
    </citation>
    <scope>NUCLEOTIDE SEQUENCE [LARGE SCALE GENOMIC DNA]</scope>
    <source>
        <strain evidence="3 4">DSM 15970</strain>
    </source>
</reference>
<dbReference type="PANTHER" id="PTHR42947:SF1">
    <property type="entry name" value="COB--COM HETERODISULFIDE REDUCTASE SUBUNIT B 1"/>
    <property type="match status" value="1"/>
</dbReference>
<dbReference type="Pfam" id="PF02754">
    <property type="entry name" value="CCG"/>
    <property type="match status" value="2"/>
</dbReference>
<evidence type="ECO:0000259" key="2">
    <source>
        <dbReference type="Pfam" id="PF02754"/>
    </source>
</evidence>
<dbReference type="RefSeq" id="WP_073992986.1">
    <property type="nucleotide sequence ID" value="NZ_FQYT01000006.1"/>
</dbReference>
<keyword evidence="4" id="KW-1185">Reference proteome</keyword>
<dbReference type="EMBL" id="FQYT01000006">
    <property type="protein sequence ID" value="SHI72551.1"/>
    <property type="molecule type" value="Genomic_DNA"/>
</dbReference>
<name>A0A1M6DHD8_9FIRM</name>
<protein>
    <submittedName>
        <fullName evidence="3">Heterodisulfide reductase subunit B</fullName>
    </submittedName>
</protein>
<evidence type="ECO:0000313" key="4">
    <source>
        <dbReference type="Proteomes" id="UP000184342"/>
    </source>
</evidence>
<dbReference type="InterPro" id="IPR051278">
    <property type="entry name" value="HdrB/HdrD_reductase"/>
</dbReference>
<dbReference type="AlphaFoldDB" id="A0A1M6DHD8"/>
<dbReference type="OrthoDB" id="9777685at2"/>
<accession>A0A1M6DHD8</accession>
<dbReference type="PANTHER" id="PTHR42947">
    <property type="entry name" value="COB--COM HETERODISULFIDE REDUCTASE SUBUNIT B 1"/>
    <property type="match status" value="1"/>
</dbReference>
<evidence type="ECO:0000313" key="3">
    <source>
        <dbReference type="EMBL" id="SHI72551.1"/>
    </source>
</evidence>
<evidence type="ECO:0000256" key="1">
    <source>
        <dbReference type="ARBA" id="ARBA00023002"/>
    </source>
</evidence>
<sequence length="297" mass="33096">MLRYAYYPGCSMDSTGATYKKSIEFVAEKIGLDLREIKDWNCCGATAAHTKDEMMALALPARNLALAESEDLGLDIAIPCAACYSRMKYSLHAVRTDEEKKEQIQEIIEMPYEGKNDVLSFLDIFSTEEAMEACRSKMVRTLSGLKVACYYGCLLSRPHEVTGGEDTENPMDMDRIVALTGAEPVDWSFKTECCGASHQVDVPKEARPLLDRILRNAQANGAQAIVTACPLCNMNLDMRQAEINEKMEKKYNLPVYQFTELLAVAMGAGAKEIGLHKHFFPAFELMKKYAKRAGENG</sequence>
<dbReference type="GO" id="GO:0016491">
    <property type="term" value="F:oxidoreductase activity"/>
    <property type="evidence" value="ECO:0007669"/>
    <property type="project" value="UniProtKB-KW"/>
</dbReference>
<proteinExistence type="predicted"/>
<keyword evidence="1" id="KW-0560">Oxidoreductase</keyword>
<dbReference type="Proteomes" id="UP000184342">
    <property type="component" value="Unassembled WGS sequence"/>
</dbReference>
<gene>
    <name evidence="3" type="ORF">SAMN02745691_00710</name>
</gene>
<dbReference type="STRING" id="1122934.SAMN02745691_00710"/>
<feature type="domain" description="Cysteine-rich" evidence="2">
    <location>
        <begin position="4"/>
        <end position="87"/>
    </location>
</feature>
<dbReference type="InterPro" id="IPR004017">
    <property type="entry name" value="Cys_rich_dom"/>
</dbReference>
<feature type="domain" description="Cysteine-rich" evidence="2">
    <location>
        <begin position="147"/>
        <end position="237"/>
    </location>
</feature>